<feature type="chain" id="PRO_5035932199" description="Secreted protein" evidence="1">
    <location>
        <begin position="20"/>
        <end position="92"/>
    </location>
</feature>
<reference evidence="2" key="1">
    <citation type="journal article" date="2021" name="Mol. Ecol. Resour.">
        <title>Apolygus lucorum genome provides insights into omnivorousness and mesophyll feeding.</title>
        <authorList>
            <person name="Liu Y."/>
            <person name="Liu H."/>
            <person name="Wang H."/>
            <person name="Huang T."/>
            <person name="Liu B."/>
            <person name="Yang B."/>
            <person name="Yin L."/>
            <person name="Li B."/>
            <person name="Zhang Y."/>
            <person name="Zhang S."/>
            <person name="Jiang F."/>
            <person name="Zhang X."/>
            <person name="Ren Y."/>
            <person name="Wang B."/>
            <person name="Wang S."/>
            <person name="Lu Y."/>
            <person name="Wu K."/>
            <person name="Fan W."/>
            <person name="Wang G."/>
        </authorList>
    </citation>
    <scope>NUCLEOTIDE SEQUENCE</scope>
    <source>
        <strain evidence="2">12Hb</strain>
    </source>
</reference>
<dbReference type="AlphaFoldDB" id="A0A8S9XTM4"/>
<feature type="signal peptide" evidence="1">
    <location>
        <begin position="1"/>
        <end position="19"/>
    </location>
</feature>
<organism evidence="2 3">
    <name type="scientific">Apolygus lucorum</name>
    <name type="common">Small green plant bug</name>
    <name type="synonym">Lygocoris lucorum</name>
    <dbReference type="NCBI Taxonomy" id="248454"/>
    <lineage>
        <taxon>Eukaryota</taxon>
        <taxon>Metazoa</taxon>
        <taxon>Ecdysozoa</taxon>
        <taxon>Arthropoda</taxon>
        <taxon>Hexapoda</taxon>
        <taxon>Insecta</taxon>
        <taxon>Pterygota</taxon>
        <taxon>Neoptera</taxon>
        <taxon>Paraneoptera</taxon>
        <taxon>Hemiptera</taxon>
        <taxon>Heteroptera</taxon>
        <taxon>Panheteroptera</taxon>
        <taxon>Cimicomorpha</taxon>
        <taxon>Miridae</taxon>
        <taxon>Mirini</taxon>
        <taxon>Apolygus</taxon>
    </lineage>
</organism>
<proteinExistence type="predicted"/>
<dbReference type="Proteomes" id="UP000466442">
    <property type="component" value="Unassembled WGS sequence"/>
</dbReference>
<protein>
    <recommendedName>
        <fullName evidence="4">Secreted protein</fullName>
    </recommendedName>
</protein>
<keyword evidence="3" id="KW-1185">Reference proteome</keyword>
<comment type="caution">
    <text evidence="2">The sequence shown here is derived from an EMBL/GenBank/DDBJ whole genome shotgun (WGS) entry which is preliminary data.</text>
</comment>
<evidence type="ECO:0000313" key="3">
    <source>
        <dbReference type="Proteomes" id="UP000466442"/>
    </source>
</evidence>
<dbReference type="EMBL" id="WIXP02000004">
    <property type="protein sequence ID" value="KAF6211588.1"/>
    <property type="molecule type" value="Genomic_DNA"/>
</dbReference>
<gene>
    <name evidence="2" type="ORF">GE061_012101</name>
</gene>
<accession>A0A8S9XTM4</accession>
<keyword evidence="1" id="KW-0732">Signal</keyword>
<evidence type="ECO:0000256" key="1">
    <source>
        <dbReference type="SAM" id="SignalP"/>
    </source>
</evidence>
<evidence type="ECO:0008006" key="4">
    <source>
        <dbReference type="Google" id="ProtNLM"/>
    </source>
</evidence>
<sequence>MFVFTVLCCSVFVVPIVSTNLFGASGVLQMDSCSSSINASAAPCISSNNCSGRQTTQRCMLVLSVPPHAEDAAEPERRSGRPSNLEVVAIST</sequence>
<name>A0A8S9XTM4_APOLU</name>
<dbReference type="OrthoDB" id="10564923at2759"/>
<evidence type="ECO:0000313" key="2">
    <source>
        <dbReference type="EMBL" id="KAF6211588.1"/>
    </source>
</evidence>